<dbReference type="AlphaFoldDB" id="A0A1C6VGL8"/>
<feature type="region of interest" description="Disordered" evidence="1">
    <location>
        <begin position="74"/>
        <end position="96"/>
    </location>
</feature>
<organism evidence="2 3">
    <name type="scientific">Micromonospora yangpuensis</name>
    <dbReference type="NCBI Taxonomy" id="683228"/>
    <lineage>
        <taxon>Bacteria</taxon>
        <taxon>Bacillati</taxon>
        <taxon>Actinomycetota</taxon>
        <taxon>Actinomycetes</taxon>
        <taxon>Micromonosporales</taxon>
        <taxon>Micromonosporaceae</taxon>
        <taxon>Micromonospora</taxon>
    </lineage>
</organism>
<evidence type="ECO:0000313" key="3">
    <source>
        <dbReference type="Proteomes" id="UP000198937"/>
    </source>
</evidence>
<keyword evidence="3" id="KW-1185">Reference proteome</keyword>
<proteinExistence type="predicted"/>
<dbReference type="STRING" id="683228.GA0070617_5770"/>
<reference evidence="2 3" key="1">
    <citation type="submission" date="2016-06" db="EMBL/GenBank/DDBJ databases">
        <authorList>
            <person name="Kjaerup R.B."/>
            <person name="Dalgaard T.S."/>
            <person name="Juul-Madsen H.R."/>
        </authorList>
    </citation>
    <scope>NUCLEOTIDE SEQUENCE [LARGE SCALE GENOMIC DNA]</scope>
    <source>
        <strain evidence="2 3">DSM 45577</strain>
    </source>
</reference>
<gene>
    <name evidence="2" type="ORF">GA0070617_5770</name>
</gene>
<dbReference type="Proteomes" id="UP000198937">
    <property type="component" value="Unassembled WGS sequence"/>
</dbReference>
<protein>
    <submittedName>
        <fullName evidence="2">Uncharacterized protein</fullName>
    </submittedName>
</protein>
<evidence type="ECO:0000256" key="1">
    <source>
        <dbReference type="SAM" id="MobiDB-lite"/>
    </source>
</evidence>
<dbReference type="EMBL" id="FMIA01000002">
    <property type="protein sequence ID" value="SCL65452.1"/>
    <property type="molecule type" value="Genomic_DNA"/>
</dbReference>
<dbReference type="RefSeq" id="WP_308472674.1">
    <property type="nucleotide sequence ID" value="NZ_BMMJ01000003.1"/>
</dbReference>
<accession>A0A1C6VGL8</accession>
<evidence type="ECO:0000313" key="2">
    <source>
        <dbReference type="EMBL" id="SCL65452.1"/>
    </source>
</evidence>
<sequence length="96" mass="10961">MAIRAGDVLHLTRAASVQFVKPIMFRLIRVREDLVTYHGWVWLEGYELDQVGDATRRREVLVRWDGLRLIGPRLEPDGVPGPRRAGSSAPTVRTKR</sequence>
<name>A0A1C6VGL8_9ACTN</name>